<organism evidence="3">
    <name type="scientific">Tetraselmis sp. GSL018</name>
    <dbReference type="NCBI Taxonomy" id="582737"/>
    <lineage>
        <taxon>Eukaryota</taxon>
        <taxon>Viridiplantae</taxon>
        <taxon>Chlorophyta</taxon>
        <taxon>core chlorophytes</taxon>
        <taxon>Chlorodendrophyceae</taxon>
        <taxon>Chlorodendrales</taxon>
        <taxon>Chlorodendraceae</taxon>
        <taxon>Tetraselmis</taxon>
    </lineage>
</organism>
<feature type="region of interest" description="Disordered" evidence="1">
    <location>
        <begin position="1"/>
        <end position="25"/>
    </location>
</feature>
<dbReference type="PANTHER" id="PTHR12814:SF2">
    <property type="entry name" value="RNA-BINDING PROTEIN NOB1"/>
    <property type="match status" value="1"/>
</dbReference>
<feature type="domain" description="Nin one binding (NOB1) Zn-ribbon-like" evidence="2">
    <location>
        <begin position="58"/>
        <end position="127"/>
    </location>
</feature>
<dbReference type="SUPFAM" id="SSF144206">
    <property type="entry name" value="NOB1 zinc finger-like"/>
    <property type="match status" value="1"/>
</dbReference>
<accession>A0A061S2A5</accession>
<dbReference type="InterPro" id="IPR036283">
    <property type="entry name" value="NOB1_Zf-like_sf"/>
</dbReference>
<dbReference type="GO" id="GO:0004521">
    <property type="term" value="F:RNA endonuclease activity"/>
    <property type="evidence" value="ECO:0007669"/>
    <property type="project" value="TreeGrafter"/>
</dbReference>
<dbReference type="PANTHER" id="PTHR12814">
    <property type="entry name" value="RNA-BINDING PROTEIN NOB1"/>
    <property type="match status" value="1"/>
</dbReference>
<dbReference type="InterPro" id="IPR014881">
    <property type="entry name" value="NOB1_Zn-bd"/>
</dbReference>
<feature type="region of interest" description="Disordered" evidence="1">
    <location>
        <begin position="182"/>
        <end position="204"/>
    </location>
</feature>
<feature type="region of interest" description="Disordered" evidence="1">
    <location>
        <begin position="144"/>
        <end position="164"/>
    </location>
</feature>
<dbReference type="EMBL" id="GBEZ01008440">
    <property type="protein sequence ID" value="JAC77099.1"/>
    <property type="molecule type" value="Transcribed_RNA"/>
</dbReference>
<dbReference type="GO" id="GO:0030490">
    <property type="term" value="P:maturation of SSU-rRNA"/>
    <property type="evidence" value="ECO:0007669"/>
    <property type="project" value="TreeGrafter"/>
</dbReference>
<protein>
    <submittedName>
        <fullName evidence="3">RNA-binding protein NOB1</fullName>
    </submittedName>
</protein>
<dbReference type="AlphaFoldDB" id="A0A061S2A5"/>
<dbReference type="InterPro" id="IPR039907">
    <property type="entry name" value="NOB1"/>
</dbReference>
<evidence type="ECO:0000313" key="3">
    <source>
        <dbReference type="EMBL" id="JAC77099.1"/>
    </source>
</evidence>
<dbReference type="GO" id="GO:0030688">
    <property type="term" value="C:preribosome, small subunit precursor"/>
    <property type="evidence" value="ECO:0007669"/>
    <property type="project" value="TreeGrafter"/>
</dbReference>
<evidence type="ECO:0000256" key="1">
    <source>
        <dbReference type="SAM" id="MobiDB-lite"/>
    </source>
</evidence>
<sequence length="204" mass="22262">MEEAKGACSGDDDDDEPPQAGAGGGEESCIVSVTADFAMQNVLLQMGLRLATPDGRRVRKMQTWVLRCSACRTVTREVHKVFCPQCGNASLDKVELTVGPDGSEQFGVRKKHNLRGTKYSLPKPRGGKNSKDPILREDVLLAKGPRPKPKAAGAEDGWATEFGSNKQPMLLVSDGVRKSIAPLLNGWKHNPNERKQRSSNRRRG</sequence>
<reference evidence="3" key="1">
    <citation type="submission" date="2014-05" db="EMBL/GenBank/DDBJ databases">
        <title>The transcriptome of the halophilic microalga Tetraselmis sp. GSL018 isolated from the Great Salt Lake, Utah.</title>
        <authorList>
            <person name="Jinkerson R.E."/>
            <person name="D'Adamo S."/>
            <person name="Posewitz M.C."/>
        </authorList>
    </citation>
    <scope>NUCLEOTIDE SEQUENCE</scope>
    <source>
        <strain evidence="3">GSL018</strain>
    </source>
</reference>
<name>A0A061S2A5_9CHLO</name>
<gene>
    <name evidence="3" type="primary">NOB1</name>
    <name evidence="3" type="ORF">TSPGSL018_18515</name>
</gene>
<dbReference type="Pfam" id="PF08772">
    <property type="entry name" value="Zn_ribbon_NOB1"/>
    <property type="match status" value="1"/>
</dbReference>
<dbReference type="Gene3D" id="6.20.210.10">
    <property type="entry name" value="Nin one binding (NOB1), Zn-ribbon-like"/>
    <property type="match status" value="1"/>
</dbReference>
<feature type="region of interest" description="Disordered" evidence="1">
    <location>
        <begin position="114"/>
        <end position="133"/>
    </location>
</feature>
<evidence type="ECO:0000259" key="2">
    <source>
        <dbReference type="Pfam" id="PF08772"/>
    </source>
</evidence>
<proteinExistence type="predicted"/>